<feature type="compositionally biased region" description="Low complexity" evidence="1">
    <location>
        <begin position="370"/>
        <end position="397"/>
    </location>
</feature>
<feature type="compositionally biased region" description="Low complexity" evidence="1">
    <location>
        <begin position="866"/>
        <end position="890"/>
    </location>
</feature>
<dbReference type="EMBL" id="KQ474076">
    <property type="protein sequence ID" value="KPV76646.1"/>
    <property type="molecule type" value="Genomic_DNA"/>
</dbReference>
<proteinExistence type="predicted"/>
<feature type="compositionally biased region" description="Basic and acidic residues" evidence="1">
    <location>
        <begin position="282"/>
        <end position="293"/>
    </location>
</feature>
<feature type="compositionally biased region" description="Gly residues" evidence="1">
    <location>
        <begin position="460"/>
        <end position="469"/>
    </location>
</feature>
<dbReference type="PANTHER" id="PTHR46622">
    <property type="entry name" value="DNA-DEPENDENT METALLOPROTEASE WSS1"/>
    <property type="match status" value="1"/>
</dbReference>
<feature type="compositionally biased region" description="Polar residues" evidence="1">
    <location>
        <begin position="229"/>
        <end position="238"/>
    </location>
</feature>
<dbReference type="CDD" id="cd07344">
    <property type="entry name" value="M48_yhfN_like"/>
    <property type="match status" value="1"/>
</dbReference>
<feature type="compositionally biased region" description="Acidic residues" evidence="1">
    <location>
        <begin position="320"/>
        <end position="330"/>
    </location>
</feature>
<name>A0A194SB63_RHOGW</name>
<feature type="compositionally biased region" description="Low complexity" evidence="1">
    <location>
        <begin position="606"/>
        <end position="626"/>
    </location>
</feature>
<dbReference type="GeneID" id="28974594"/>
<feature type="compositionally biased region" description="Low complexity" evidence="1">
    <location>
        <begin position="574"/>
        <end position="587"/>
    </location>
</feature>
<sequence length="913" mass="97097">MPVGHERINAREAHPNDNIVFISVLEDLPDADQAKKILDALAAQFKPIMTQWGFGVNSLREHEWNPTFAGRNWNAGEVIEIVLRRRDGSFAPYQFLLYVMCHELAHVREMNHSHAFQSVNKQLREALSALRAKGYYGDGFWSSGRSLKYTNATVPLTGADEPAFTCGGANKKRRRRGQPRAPTAGPSKPRGAPVQQGATGRQTQATSIAAKPGARVSRKGAFPEGGGQTLSADPAQSSFKRRSQAKGAVNARAEAAQARLDAEKRAQAAAARASAVGSTSKVKQEDNKPRIKAEAPGVIVLGDSDDDDGQHSRSGSGGEAEWEWESDAEGDEVKFENDDERHFLEDDMRDWATIVKQEDDVAKRAEQARAAEPQRSSSSSSAVQGKGKGKASSSPSSSRKRRASPSPPAQDDSLDALDLTPHERAMIEADERGYDNEADGVERVGKKGRVAYMAVPGAAVAGGKGGGKGVKGKGKGKGNAPTVKRRFQTRLDSDDDDESSDDAATAKGSATTSSSVKLKTHKRKHESSSAEELDRSSPSNAATATLGSSLSTARTTAKAPSSSKKKPHALDLTSSSPVVPKAPVKAPVGGGKDMRSSKNKGKGKAVRAPAPSSSSSDDDTPPVVSKPKPKPKVESKPSSKPVKKPRKTRSDKGKKRGPQKPKSPAAGVVARRHSSSESDVKPVDPFERMKRERETEDVELDWTDEEPAETRRRLAEAQARRRSSGAVDSVKKPKPKGKGRALQPRGSLNLDLALVPDLNLDPHVALDSDASFLCDLPSPLFPSFTAAGGTEADVGGFIGLSTPKRARGIALVEAQVAYNERVEAQRAERKRREEQTAPEDAAQRKAQEVRARLAAMVEDEEKRNAAARASATAGDGAAPSTRGGATAAAGGAEGGGQSAEVEAAYARTLPCGE</sequence>
<dbReference type="GO" id="GO:0008237">
    <property type="term" value="F:metallopeptidase activity"/>
    <property type="evidence" value="ECO:0007669"/>
    <property type="project" value="TreeGrafter"/>
</dbReference>
<dbReference type="Pfam" id="PF08325">
    <property type="entry name" value="WLM"/>
    <property type="match status" value="1"/>
</dbReference>
<feature type="region of interest" description="Disordered" evidence="1">
    <location>
        <begin position="457"/>
        <end position="746"/>
    </location>
</feature>
<feature type="compositionally biased region" description="Low complexity" evidence="1">
    <location>
        <begin position="551"/>
        <end position="562"/>
    </location>
</feature>
<feature type="region of interest" description="Disordered" evidence="1">
    <location>
        <begin position="360"/>
        <end position="441"/>
    </location>
</feature>
<feature type="compositionally biased region" description="Basic residues" evidence="1">
    <location>
        <begin position="641"/>
        <end position="659"/>
    </location>
</feature>
<dbReference type="InterPro" id="IPR053000">
    <property type="entry name" value="WSS1-like_metalloprotease"/>
</dbReference>
<evidence type="ECO:0000313" key="4">
    <source>
        <dbReference type="Proteomes" id="UP000053890"/>
    </source>
</evidence>
<feature type="compositionally biased region" description="Low complexity" evidence="1">
    <location>
        <begin position="195"/>
        <end position="206"/>
    </location>
</feature>
<accession>A0A194SB63</accession>
<dbReference type="InterPro" id="IPR013536">
    <property type="entry name" value="WLM_dom"/>
</dbReference>
<feature type="compositionally biased region" description="Polar residues" evidence="1">
    <location>
        <begin position="536"/>
        <end position="550"/>
    </location>
</feature>
<dbReference type="AlphaFoldDB" id="A0A194SB63"/>
<feature type="compositionally biased region" description="Basic and acidic residues" evidence="1">
    <location>
        <begin position="822"/>
        <end position="851"/>
    </location>
</feature>
<protein>
    <recommendedName>
        <fullName evidence="2">WLM domain-containing protein</fullName>
    </recommendedName>
</protein>
<dbReference type="STRING" id="578459.A0A194SB63"/>
<evidence type="ECO:0000256" key="1">
    <source>
        <dbReference type="SAM" id="MobiDB-lite"/>
    </source>
</evidence>
<reference evidence="3 4" key="1">
    <citation type="journal article" date="2015" name="Front. Microbiol.">
        <title>Genome sequence of the plant growth promoting endophytic yeast Rhodotorula graminis WP1.</title>
        <authorList>
            <person name="Firrincieli A."/>
            <person name="Otillar R."/>
            <person name="Salamov A."/>
            <person name="Schmutz J."/>
            <person name="Khan Z."/>
            <person name="Redman R.S."/>
            <person name="Fleck N.D."/>
            <person name="Lindquist E."/>
            <person name="Grigoriev I.V."/>
            <person name="Doty S.L."/>
        </authorList>
    </citation>
    <scope>NUCLEOTIDE SEQUENCE [LARGE SCALE GENOMIC DNA]</scope>
    <source>
        <strain evidence="3 4">WP1</strain>
    </source>
</reference>
<dbReference type="OrthoDB" id="447842at2759"/>
<dbReference type="PROSITE" id="PS51397">
    <property type="entry name" value="WLM"/>
    <property type="match status" value="1"/>
</dbReference>
<feature type="compositionally biased region" description="Basic and acidic residues" evidence="1">
    <location>
        <begin position="526"/>
        <end position="535"/>
    </location>
</feature>
<dbReference type="Gene3D" id="3.30.2010.10">
    <property type="entry name" value="Metalloproteases ('zincins'), catalytic domain"/>
    <property type="match status" value="1"/>
</dbReference>
<evidence type="ECO:0000313" key="3">
    <source>
        <dbReference type="EMBL" id="KPV76646.1"/>
    </source>
</evidence>
<gene>
    <name evidence="3" type="ORF">RHOBADRAFT_42991</name>
</gene>
<feature type="region of interest" description="Disordered" evidence="1">
    <location>
        <begin position="160"/>
        <end position="252"/>
    </location>
</feature>
<feature type="compositionally biased region" description="Basic and acidic residues" evidence="1">
    <location>
        <begin position="331"/>
        <end position="347"/>
    </location>
</feature>
<feature type="compositionally biased region" description="Basic and acidic residues" evidence="1">
    <location>
        <begin position="360"/>
        <end position="369"/>
    </location>
</feature>
<dbReference type="PANTHER" id="PTHR46622:SF1">
    <property type="entry name" value="DNA-DEPENDENT METALLOPROTEASE WSS1"/>
    <property type="match status" value="1"/>
</dbReference>
<dbReference type="GO" id="GO:0006281">
    <property type="term" value="P:DNA repair"/>
    <property type="evidence" value="ECO:0007669"/>
    <property type="project" value="TreeGrafter"/>
</dbReference>
<organism evidence="3 4">
    <name type="scientific">Rhodotorula graminis (strain WP1)</name>
    <dbReference type="NCBI Taxonomy" id="578459"/>
    <lineage>
        <taxon>Eukaryota</taxon>
        <taxon>Fungi</taxon>
        <taxon>Dikarya</taxon>
        <taxon>Basidiomycota</taxon>
        <taxon>Pucciniomycotina</taxon>
        <taxon>Microbotryomycetes</taxon>
        <taxon>Sporidiobolales</taxon>
        <taxon>Sporidiobolaceae</taxon>
        <taxon>Rhodotorula</taxon>
    </lineage>
</organism>
<feature type="region of interest" description="Disordered" evidence="1">
    <location>
        <begin position="822"/>
        <end position="899"/>
    </location>
</feature>
<dbReference type="RefSeq" id="XP_018272695.1">
    <property type="nucleotide sequence ID" value="XM_018414146.1"/>
</dbReference>
<feature type="compositionally biased region" description="Basic and acidic residues" evidence="1">
    <location>
        <begin position="708"/>
        <end position="719"/>
    </location>
</feature>
<feature type="domain" description="WLM" evidence="2">
    <location>
        <begin position="10"/>
        <end position="187"/>
    </location>
</feature>
<feature type="compositionally biased region" description="Low complexity" evidence="1">
    <location>
        <begin position="502"/>
        <end position="515"/>
    </location>
</feature>
<evidence type="ECO:0000259" key="2">
    <source>
        <dbReference type="PROSITE" id="PS51397"/>
    </source>
</evidence>
<feature type="compositionally biased region" description="Acidic residues" evidence="1">
    <location>
        <begin position="695"/>
        <end position="707"/>
    </location>
</feature>
<dbReference type="Proteomes" id="UP000053890">
    <property type="component" value="Unassembled WGS sequence"/>
</dbReference>
<dbReference type="GO" id="GO:0005634">
    <property type="term" value="C:nucleus"/>
    <property type="evidence" value="ECO:0007669"/>
    <property type="project" value="TreeGrafter"/>
</dbReference>
<feature type="region of interest" description="Disordered" evidence="1">
    <location>
        <begin position="271"/>
        <end position="347"/>
    </location>
</feature>
<feature type="compositionally biased region" description="Basic and acidic residues" evidence="1">
    <location>
        <begin position="674"/>
        <end position="694"/>
    </location>
</feature>
<keyword evidence="4" id="KW-1185">Reference proteome</keyword>
<feature type="compositionally biased region" description="Basic and acidic residues" evidence="1">
    <location>
        <begin position="420"/>
        <end position="441"/>
    </location>
</feature>